<evidence type="ECO:0000256" key="1">
    <source>
        <dbReference type="SAM" id="Phobius"/>
    </source>
</evidence>
<dbReference type="EMBL" id="JACWFH010000009">
    <property type="protein sequence ID" value="MBY0097069.1"/>
    <property type="molecule type" value="Genomic_DNA"/>
</dbReference>
<dbReference type="InterPro" id="IPR019242">
    <property type="entry name" value="DUF2198"/>
</dbReference>
<proteinExistence type="predicted"/>
<evidence type="ECO:0000313" key="2">
    <source>
        <dbReference type="EMBL" id="MBY0097069.1"/>
    </source>
</evidence>
<keyword evidence="1" id="KW-0472">Membrane</keyword>
<protein>
    <submittedName>
        <fullName evidence="2">CsbA family protein</fullName>
    </submittedName>
</protein>
<feature type="transmembrane region" description="Helical" evidence="1">
    <location>
        <begin position="72"/>
        <end position="91"/>
    </location>
</feature>
<dbReference type="Pfam" id="PF09964">
    <property type="entry name" value="DUF2198"/>
    <property type="match status" value="1"/>
</dbReference>
<feature type="transmembrane region" description="Helical" evidence="1">
    <location>
        <begin position="24"/>
        <end position="41"/>
    </location>
</feature>
<evidence type="ECO:0000313" key="3">
    <source>
        <dbReference type="Proteomes" id="UP000769780"/>
    </source>
</evidence>
<sequence>MLNGNKDCSSTYDRAVGERCIVEMKYILALLLPGMIVVFFTRVVYNHYLGLLLSVALIAASVYRGYTDTMPLIIIDAFSLTVGFYFANKLVHRKAPKK</sequence>
<accession>A0ABS7K473</accession>
<comment type="caution">
    <text evidence="2">The sequence shown here is derived from an EMBL/GenBank/DDBJ whole genome shotgun (WGS) entry which is preliminary data.</text>
</comment>
<gene>
    <name evidence="2" type="ORF">H0185_09630</name>
</gene>
<keyword evidence="3" id="KW-1185">Reference proteome</keyword>
<organism evidence="2 3">
    <name type="scientific">Mesobacillus maritimus</name>
    <dbReference type="NCBI Taxonomy" id="1643336"/>
    <lineage>
        <taxon>Bacteria</taxon>
        <taxon>Bacillati</taxon>
        <taxon>Bacillota</taxon>
        <taxon>Bacilli</taxon>
        <taxon>Bacillales</taxon>
        <taxon>Bacillaceae</taxon>
        <taxon>Mesobacillus</taxon>
    </lineage>
</organism>
<dbReference type="Proteomes" id="UP000769780">
    <property type="component" value="Unassembled WGS sequence"/>
</dbReference>
<keyword evidence="1" id="KW-0812">Transmembrane</keyword>
<keyword evidence="1" id="KW-1133">Transmembrane helix</keyword>
<name>A0ABS7K473_9BACI</name>
<reference evidence="2 3" key="1">
    <citation type="submission" date="2020-07" db="EMBL/GenBank/DDBJ databases">
        <title>Fungal Genomes of the International Space Station.</title>
        <authorList>
            <person name="Seuylemezian A."/>
            <person name="Singh N.K."/>
            <person name="Wood J."/>
            <person name="Venkateswaran K."/>
        </authorList>
    </citation>
    <scope>NUCLEOTIDE SEQUENCE [LARGE SCALE GENOMIC DNA]</scope>
    <source>
        <strain evidence="2 3">PL-B2</strain>
    </source>
</reference>